<dbReference type="STRING" id="1658172.A0A1B7NXJ2"/>
<keyword evidence="3 8" id="KW-0378">Hydrolase</keyword>
<organism evidence="10 11">
    <name type="scientific">Emergomyces africanus</name>
    <dbReference type="NCBI Taxonomy" id="1955775"/>
    <lineage>
        <taxon>Eukaryota</taxon>
        <taxon>Fungi</taxon>
        <taxon>Dikarya</taxon>
        <taxon>Ascomycota</taxon>
        <taxon>Pezizomycotina</taxon>
        <taxon>Eurotiomycetes</taxon>
        <taxon>Eurotiomycetidae</taxon>
        <taxon>Onygenales</taxon>
        <taxon>Ajellomycetaceae</taxon>
        <taxon>Emergomyces</taxon>
    </lineage>
</organism>
<comment type="subcellular location">
    <subcellularLocation>
        <location evidence="1 8">Endoplasmic reticulum membrane</location>
        <topology evidence="1 8">Multi-pass membrane protein</topology>
    </subcellularLocation>
</comment>
<accession>A0A1B7NXJ2</accession>
<evidence type="ECO:0000256" key="9">
    <source>
        <dbReference type="SAM" id="Phobius"/>
    </source>
</evidence>
<comment type="caution">
    <text evidence="10">The sequence shown here is derived from an EMBL/GenBank/DDBJ whole genome shotgun (WGS) entry which is preliminary data.</text>
</comment>
<evidence type="ECO:0000256" key="2">
    <source>
        <dbReference type="ARBA" id="ARBA00022692"/>
    </source>
</evidence>
<dbReference type="GO" id="GO:0140042">
    <property type="term" value="P:lipid droplet formation"/>
    <property type="evidence" value="ECO:0007669"/>
    <property type="project" value="UniProtKB-UniRule"/>
</dbReference>
<keyword evidence="4 8" id="KW-0256">Endoplasmic reticulum</keyword>
<evidence type="ECO:0000256" key="7">
    <source>
        <dbReference type="ARBA" id="ARBA00023136"/>
    </source>
</evidence>
<dbReference type="EC" id="3.6.1.-" evidence="8"/>
<dbReference type="GO" id="GO:0010945">
    <property type="term" value="F:coenzyme A diphosphatase activity"/>
    <property type="evidence" value="ECO:0007669"/>
    <property type="project" value="InterPro"/>
</dbReference>
<evidence type="ECO:0000313" key="11">
    <source>
        <dbReference type="Proteomes" id="UP000091918"/>
    </source>
</evidence>
<protein>
    <recommendedName>
        <fullName evidence="8">Acyl-coenzyme A diphosphatase SCS3</fullName>
        <ecNumber evidence="8">3.6.1.-</ecNumber>
    </recommendedName>
    <alternativeName>
        <fullName evidence="8">FIT family protein SCS3</fullName>
    </alternativeName>
</protein>
<sequence>MPSTTNAAPPNGLARKPSTLGSISSRPLFPQPPPLTLALYPLTLLLGSLYSVISPTARPFANASSSPGVAPDLDTNPVNYFARKGNIFNVYFVKVGWLWTTLAFISLLLTQPAFNGELLSAYIRLKRVGQATVRYFLVTTTWWLTTHWFFGPGLIDRSFIATGGKCEASMLPGPTNPIPELAAIFTATTCKASGGAWTGGHDVSGHVFMLVLISAFLVLELQGASSVEVEIDERKDKHQDLVQRVSYERWGRNFTLTVSGLSWWMLLMTAMWFHTWLEKLTGLILALGSVYIVYFLPRSLPSWRNIVGIPGR</sequence>
<dbReference type="Pfam" id="PF10261">
    <property type="entry name" value="FIT"/>
    <property type="match status" value="1"/>
</dbReference>
<reference evidence="10 11" key="1">
    <citation type="submission" date="2015-07" db="EMBL/GenBank/DDBJ databases">
        <title>Emmonsia species relationships and genome sequence.</title>
        <authorList>
            <person name="Cuomo C.A."/>
            <person name="Schwartz I.S."/>
            <person name="Kenyon C."/>
            <person name="de Hoog G.S."/>
            <person name="Govender N.P."/>
            <person name="Botha A."/>
            <person name="Moreno L."/>
            <person name="de Vries M."/>
            <person name="Munoz J.F."/>
            <person name="Stielow J.B."/>
        </authorList>
    </citation>
    <scope>NUCLEOTIDE SEQUENCE [LARGE SCALE GENOMIC DNA]</scope>
    <source>
        <strain evidence="10 11">CBS 136260</strain>
    </source>
</reference>
<feature type="active site" evidence="8">
    <location>
        <position position="206"/>
    </location>
</feature>
<keyword evidence="8" id="KW-0594">Phospholipid biosynthesis</keyword>
<comment type="catalytic activity">
    <reaction evidence="8">
        <text>hexadecanoyl-CoA + H2O = S-hexadecanoyl-4'-phosphopantetheine + adenosine 3',5'-bisphosphate + 2 H(+)</text>
        <dbReference type="Rhea" id="RHEA:50032"/>
        <dbReference type="ChEBI" id="CHEBI:15377"/>
        <dbReference type="ChEBI" id="CHEBI:15378"/>
        <dbReference type="ChEBI" id="CHEBI:57379"/>
        <dbReference type="ChEBI" id="CHEBI:58343"/>
        <dbReference type="ChEBI" id="CHEBI:132018"/>
    </reaction>
</comment>
<evidence type="ECO:0000256" key="1">
    <source>
        <dbReference type="ARBA" id="ARBA00004477"/>
    </source>
</evidence>
<proteinExistence type="inferred from homology"/>
<dbReference type="Proteomes" id="UP000091918">
    <property type="component" value="Unassembled WGS sequence"/>
</dbReference>
<dbReference type="GO" id="GO:0005789">
    <property type="term" value="C:endoplasmic reticulum membrane"/>
    <property type="evidence" value="ECO:0007669"/>
    <property type="project" value="UniProtKB-SubCell"/>
</dbReference>
<keyword evidence="11" id="KW-1185">Reference proteome</keyword>
<comment type="catalytic activity">
    <reaction evidence="8">
        <text>(9Z)-octadecenoyl-CoA + H2O = S-(9Z-octadecenoyl)-4'-phosphopantetheine + adenosine 3',5'-bisphosphate + 2 H(+)</text>
        <dbReference type="Rhea" id="RHEA:65564"/>
        <dbReference type="ChEBI" id="CHEBI:15377"/>
        <dbReference type="ChEBI" id="CHEBI:15378"/>
        <dbReference type="ChEBI" id="CHEBI:57387"/>
        <dbReference type="ChEBI" id="CHEBI:58343"/>
        <dbReference type="ChEBI" id="CHEBI:156553"/>
    </reaction>
</comment>
<comment type="catalytic activity">
    <reaction evidence="8">
        <text>an acyl-CoA + H2O = an acyl-4'-phosphopantetheine + adenosine 3',5'-bisphosphate + 2 H(+)</text>
        <dbReference type="Rhea" id="RHEA:50044"/>
        <dbReference type="ChEBI" id="CHEBI:15377"/>
        <dbReference type="ChEBI" id="CHEBI:15378"/>
        <dbReference type="ChEBI" id="CHEBI:58342"/>
        <dbReference type="ChEBI" id="CHEBI:58343"/>
        <dbReference type="ChEBI" id="CHEBI:132023"/>
    </reaction>
</comment>
<keyword evidence="5 8" id="KW-1133">Transmembrane helix</keyword>
<keyword evidence="8" id="KW-1208">Phospholipid metabolism</keyword>
<evidence type="ECO:0000313" key="10">
    <source>
        <dbReference type="EMBL" id="OAX81508.1"/>
    </source>
</evidence>
<evidence type="ECO:0000256" key="8">
    <source>
        <dbReference type="HAMAP-Rule" id="MF_03231"/>
    </source>
</evidence>
<feature type="active site" evidence="8">
    <location>
        <position position="274"/>
    </location>
</feature>
<keyword evidence="7 8" id="KW-0472">Membrane</keyword>
<gene>
    <name evidence="8" type="primary">SCS3</name>
    <name evidence="8" type="synonym">FIT2B</name>
    <name evidence="10" type="ORF">ACJ72_04152</name>
</gene>
<comment type="function">
    <text evidence="8">Fatty acyl-coenzyme A (CoA) diphosphatase that hydrolyzes fatty acyl-CoA to yield acyl-4'-phosphopantetheine and adenosine 3',5'-bisphosphate. Preferentially hydrolyzes unsaturated long-chain acyl-CoA substrates in the endoplasmic reticulum (ER) lumen. This catalytic activity is required for maintaining ER structure and for lipid droplets (LDs) biogenesis, which are lipid storage organelles involved in maintaining lipid and energy homeostasis. May directly bind to diacylglycerol (DAGs) and triacylglycerol, which is also important for LD biogenesis. May support directional budding of nacent LDs from the ER into the cytosol by reducing DAG levels at sites of LD formation. May play a role in the regulation of cell morphology and cytoskeletal organization. Involved in phospholipid biosynthesis.</text>
</comment>
<dbReference type="InterPro" id="IPR046400">
    <property type="entry name" value="SCS3"/>
</dbReference>
<dbReference type="EMBL" id="LGUA01000463">
    <property type="protein sequence ID" value="OAX81508.1"/>
    <property type="molecule type" value="Genomic_DNA"/>
</dbReference>
<dbReference type="OrthoDB" id="5579088at2759"/>
<evidence type="ECO:0000256" key="4">
    <source>
        <dbReference type="ARBA" id="ARBA00022824"/>
    </source>
</evidence>
<comment type="similarity">
    <text evidence="8">Belongs to the FIT family. Fungal FIT2B/SCS3 subfamily.</text>
</comment>
<evidence type="ECO:0000256" key="6">
    <source>
        <dbReference type="ARBA" id="ARBA00023098"/>
    </source>
</evidence>
<feature type="transmembrane region" description="Helical" evidence="9">
    <location>
        <begin position="131"/>
        <end position="150"/>
    </location>
</feature>
<comment type="catalytic activity">
    <reaction evidence="8">
        <text>(5Z,8Z,11Z,14Z)-eicosatetraenoyl-CoA + H2O = S-(5Z,8Z,11Z,14Z-eicosatetraenoyl)-4'-phosphopantetheine + adenosine 3',5'-bisphosphate + 2 H(+)</text>
        <dbReference type="Rhea" id="RHEA:65568"/>
        <dbReference type="ChEBI" id="CHEBI:15377"/>
        <dbReference type="ChEBI" id="CHEBI:15378"/>
        <dbReference type="ChEBI" id="CHEBI:57368"/>
        <dbReference type="ChEBI" id="CHEBI:58343"/>
        <dbReference type="ChEBI" id="CHEBI:156554"/>
    </reaction>
</comment>
<dbReference type="AlphaFoldDB" id="A0A1B7NXJ2"/>
<keyword evidence="6" id="KW-0443">Lipid metabolism</keyword>
<name>A0A1B7NXJ2_9EURO</name>
<dbReference type="PANTHER" id="PTHR23129:SF0">
    <property type="entry name" value="ACYL-COENZYME A DIPHOSPHATASE FITM2"/>
    <property type="match status" value="1"/>
</dbReference>
<dbReference type="HAMAP" id="MF_03231">
    <property type="entry name" value="SCS3"/>
    <property type="match status" value="1"/>
</dbReference>
<evidence type="ECO:0000256" key="5">
    <source>
        <dbReference type="ARBA" id="ARBA00022989"/>
    </source>
</evidence>
<keyword evidence="2 8" id="KW-0812">Transmembrane</keyword>
<feature type="transmembrane region" description="Helical" evidence="9">
    <location>
        <begin position="280"/>
        <end position="296"/>
    </location>
</feature>
<keyword evidence="8" id="KW-0444">Lipid biosynthesis</keyword>
<feature type="transmembrane region" description="Helical" evidence="9">
    <location>
        <begin position="35"/>
        <end position="53"/>
    </location>
</feature>
<dbReference type="GO" id="GO:0008654">
    <property type="term" value="P:phospholipid biosynthetic process"/>
    <property type="evidence" value="ECO:0007669"/>
    <property type="project" value="UniProtKB-KW"/>
</dbReference>
<dbReference type="InterPro" id="IPR019388">
    <property type="entry name" value="FIT"/>
</dbReference>
<evidence type="ECO:0000256" key="3">
    <source>
        <dbReference type="ARBA" id="ARBA00022801"/>
    </source>
</evidence>
<feature type="transmembrane region" description="Helical" evidence="9">
    <location>
        <begin position="91"/>
        <end position="110"/>
    </location>
</feature>
<feature type="transmembrane region" description="Helical" evidence="9">
    <location>
        <begin position="254"/>
        <end position="274"/>
    </location>
</feature>
<dbReference type="PANTHER" id="PTHR23129">
    <property type="entry name" value="ACYL-COENZYME A DIPHOSPHATASE FITM2"/>
    <property type="match status" value="1"/>
</dbReference>